<organism evidence="1 2">
    <name type="scientific">Aquiflexum balticum DSM 16537</name>
    <dbReference type="NCBI Taxonomy" id="758820"/>
    <lineage>
        <taxon>Bacteria</taxon>
        <taxon>Pseudomonadati</taxon>
        <taxon>Bacteroidota</taxon>
        <taxon>Cytophagia</taxon>
        <taxon>Cytophagales</taxon>
        <taxon>Cyclobacteriaceae</taxon>
        <taxon>Aquiflexum</taxon>
    </lineage>
</organism>
<sequence>MRNLLIDAGPLIALFNKRDSYHAKIIDFLKDNDATYWATWPVITEACHMLDFSVMAQLNLLEWIRRGGLHLVDLSEGNIQIIIHYTEKYSDVPMDLADASLMVASELISTEEIVSIDADFYIYRNIRNKYLRNVFLEKEK</sequence>
<dbReference type="RefSeq" id="WP_084120342.1">
    <property type="nucleotide sequence ID" value="NZ_LT838813.1"/>
</dbReference>
<accession>A0A1W2H3Z8</accession>
<keyword evidence="2" id="KW-1185">Reference proteome</keyword>
<dbReference type="OrthoDB" id="196926at2"/>
<dbReference type="AlphaFoldDB" id="A0A1W2H3Z8"/>
<name>A0A1W2H3Z8_9BACT</name>
<dbReference type="SUPFAM" id="SSF88723">
    <property type="entry name" value="PIN domain-like"/>
    <property type="match status" value="1"/>
</dbReference>
<dbReference type="Proteomes" id="UP000192333">
    <property type="component" value="Chromosome I"/>
</dbReference>
<protein>
    <recommendedName>
        <fullName evidence="3">PIN domain-containing protein</fullName>
    </recommendedName>
</protein>
<dbReference type="STRING" id="758820.SAMN00777080_2087"/>
<evidence type="ECO:0000313" key="1">
    <source>
        <dbReference type="EMBL" id="SMD43494.1"/>
    </source>
</evidence>
<dbReference type="EMBL" id="LT838813">
    <property type="protein sequence ID" value="SMD43494.1"/>
    <property type="molecule type" value="Genomic_DNA"/>
</dbReference>
<gene>
    <name evidence="1" type="ORF">SAMN00777080_2087</name>
</gene>
<proteinExistence type="predicted"/>
<dbReference type="Gene3D" id="3.40.50.1010">
    <property type="entry name" value="5'-nuclease"/>
    <property type="match status" value="1"/>
</dbReference>
<evidence type="ECO:0008006" key="3">
    <source>
        <dbReference type="Google" id="ProtNLM"/>
    </source>
</evidence>
<reference evidence="2" key="1">
    <citation type="submission" date="2017-04" db="EMBL/GenBank/DDBJ databases">
        <authorList>
            <person name="Varghese N."/>
            <person name="Submissions S."/>
        </authorList>
    </citation>
    <scope>NUCLEOTIDE SEQUENCE [LARGE SCALE GENOMIC DNA]</scope>
    <source>
        <strain evidence="2">DSM 16537</strain>
    </source>
</reference>
<dbReference type="InterPro" id="IPR029060">
    <property type="entry name" value="PIN-like_dom_sf"/>
</dbReference>
<evidence type="ECO:0000313" key="2">
    <source>
        <dbReference type="Proteomes" id="UP000192333"/>
    </source>
</evidence>